<proteinExistence type="inferred from homology"/>
<feature type="modified residue" description="N6-(pyridoxal phosphate)lysine" evidence="7">
    <location>
        <position position="38"/>
    </location>
</feature>
<accession>A0A3S0A583</accession>
<dbReference type="GO" id="GO:0030170">
    <property type="term" value="F:pyridoxal phosphate binding"/>
    <property type="evidence" value="ECO:0007669"/>
    <property type="project" value="TreeGrafter"/>
</dbReference>
<dbReference type="InterPro" id="IPR020622">
    <property type="entry name" value="Ala_racemase_pyridoxalP-BS"/>
</dbReference>
<sequence>MFDKYQYIQVNLEHLKKNYLKLKSFLNSNKTICSAVVKANAYGLGIKEVSQALYEVGCRNFWVTNLKEAFLVRCVSIESNIYIFQGINSYEELEVIKENNFIPVVSSIEQLNLINLYVKDKVNIVLNFDTGIGREGVQIEEIKQLNLEKCKIELIMSHLSCSEQKEHFLNKEQLDLFKNIQDLFVDAKFTLANSGGIFLGHEYHFNMVRPGSALYGVNILEDNNDVKMLNVVEFYASVLNRKIFYKKQYIGYNATYKVNKGDKVLIINAGYYDGYRRILSNKSMVYSKGYFLPVIGIVSMNMIAVNANALPESLFKKIKSVELIGEKITIKEIAKWANTDQREILTNISSSSRRIYIK</sequence>
<dbReference type="OrthoDB" id="9813814at2"/>
<dbReference type="SUPFAM" id="SSF51419">
    <property type="entry name" value="PLP-binding barrel"/>
    <property type="match status" value="1"/>
</dbReference>
<evidence type="ECO:0000313" key="10">
    <source>
        <dbReference type="EMBL" id="RST63776.1"/>
    </source>
</evidence>
<comment type="caution">
    <text evidence="10">The sequence shown here is derived from an EMBL/GenBank/DDBJ whole genome shotgun (WGS) entry which is preliminary data.</text>
</comment>
<comment type="catalytic activity">
    <reaction evidence="1">
        <text>L-alanine = D-alanine</text>
        <dbReference type="Rhea" id="RHEA:20249"/>
        <dbReference type="ChEBI" id="CHEBI:57416"/>
        <dbReference type="ChEBI" id="CHEBI:57972"/>
        <dbReference type="EC" id="5.1.1.1"/>
    </reaction>
</comment>
<dbReference type="InterPro" id="IPR001608">
    <property type="entry name" value="Ala_racemase_N"/>
</dbReference>
<evidence type="ECO:0000256" key="7">
    <source>
        <dbReference type="PIRSR" id="PIRSR600821-50"/>
    </source>
</evidence>
<dbReference type="PANTHER" id="PTHR30511">
    <property type="entry name" value="ALANINE RACEMASE"/>
    <property type="match status" value="1"/>
</dbReference>
<evidence type="ECO:0000256" key="6">
    <source>
        <dbReference type="ARBA" id="ARBA00023235"/>
    </source>
</evidence>
<keyword evidence="11" id="KW-1185">Reference proteome</keyword>
<keyword evidence="5 7" id="KW-0663">Pyridoxal phosphate</keyword>
<dbReference type="InterPro" id="IPR000821">
    <property type="entry name" value="Ala_racemase"/>
</dbReference>
<evidence type="ECO:0000256" key="8">
    <source>
        <dbReference type="PIRSR" id="PIRSR600821-52"/>
    </source>
</evidence>
<name>A0A3S0A583_9RICK</name>
<dbReference type="Proteomes" id="UP000279470">
    <property type="component" value="Unassembled WGS sequence"/>
</dbReference>
<dbReference type="GO" id="GO:0008784">
    <property type="term" value="F:alanine racemase activity"/>
    <property type="evidence" value="ECO:0007669"/>
    <property type="project" value="UniProtKB-EC"/>
</dbReference>
<reference evidence="11" key="1">
    <citation type="submission" date="2018-11" db="EMBL/GenBank/DDBJ databases">
        <title>Phylogenetic, genomic, and biogeographic characterization of a novel and ubiquitous marine invertebrate-associated Rickettsiales parasite, Candidatus Marinoinvertebrata rohwerii, gen. nov., sp. nov.</title>
        <authorList>
            <person name="Klinges J.G."/>
            <person name="Rosales S.M."/>
            <person name="Mcminds R."/>
            <person name="Shaver E.C."/>
            <person name="Shantz A."/>
            <person name="Peters E.C."/>
            <person name="Burkepile D.E."/>
            <person name="Silliman B.R."/>
            <person name="Vega Thurber R.L."/>
        </authorList>
    </citation>
    <scope>NUCLEOTIDE SEQUENCE [LARGE SCALE GENOMIC DNA]</scope>
    <source>
        <strain evidence="11">a_cerv_44</strain>
    </source>
</reference>
<comment type="cofactor">
    <cofactor evidence="2 7">
        <name>pyridoxal 5'-phosphate</name>
        <dbReference type="ChEBI" id="CHEBI:597326"/>
    </cofactor>
</comment>
<dbReference type="PANTHER" id="PTHR30511:SF0">
    <property type="entry name" value="ALANINE RACEMASE, CATABOLIC-RELATED"/>
    <property type="match status" value="1"/>
</dbReference>
<evidence type="ECO:0000259" key="9">
    <source>
        <dbReference type="SMART" id="SM01005"/>
    </source>
</evidence>
<feature type="binding site" evidence="8">
    <location>
        <position position="300"/>
    </location>
    <ligand>
        <name>substrate</name>
    </ligand>
</feature>
<dbReference type="SUPFAM" id="SSF50621">
    <property type="entry name" value="Alanine racemase C-terminal domain-like"/>
    <property type="match status" value="1"/>
</dbReference>
<dbReference type="InterPro" id="IPR011079">
    <property type="entry name" value="Ala_racemase_C"/>
</dbReference>
<dbReference type="Gene3D" id="3.20.20.10">
    <property type="entry name" value="Alanine racemase"/>
    <property type="match status" value="1"/>
</dbReference>
<dbReference type="AlphaFoldDB" id="A0A3S0A583"/>
<dbReference type="CDD" id="cd00430">
    <property type="entry name" value="PLPDE_III_AR"/>
    <property type="match status" value="1"/>
</dbReference>
<comment type="similarity">
    <text evidence="3">Belongs to the alanine racemase family.</text>
</comment>
<dbReference type="GO" id="GO:0005829">
    <property type="term" value="C:cytosol"/>
    <property type="evidence" value="ECO:0007669"/>
    <property type="project" value="TreeGrafter"/>
</dbReference>
<feature type="binding site" evidence="8">
    <location>
        <position position="134"/>
    </location>
    <ligand>
        <name>substrate</name>
    </ligand>
</feature>
<evidence type="ECO:0000313" key="11">
    <source>
        <dbReference type="Proteomes" id="UP000279470"/>
    </source>
</evidence>
<dbReference type="Gene3D" id="2.40.37.10">
    <property type="entry name" value="Lyase, Ornithine Decarboxylase, Chain A, domain 1"/>
    <property type="match status" value="1"/>
</dbReference>
<evidence type="ECO:0000256" key="5">
    <source>
        <dbReference type="ARBA" id="ARBA00022898"/>
    </source>
</evidence>
<gene>
    <name evidence="10" type="primary">alr</name>
    <name evidence="10" type="ORF">EIC27_05190</name>
</gene>
<dbReference type="EC" id="5.1.1.1" evidence="4"/>
<dbReference type="InterPro" id="IPR009006">
    <property type="entry name" value="Ala_racemase/Decarboxylase_C"/>
</dbReference>
<dbReference type="EMBL" id="RXFM01000074">
    <property type="protein sequence ID" value="RST63776.1"/>
    <property type="molecule type" value="Genomic_DNA"/>
</dbReference>
<evidence type="ECO:0000256" key="3">
    <source>
        <dbReference type="ARBA" id="ARBA00007880"/>
    </source>
</evidence>
<dbReference type="PROSITE" id="PS00395">
    <property type="entry name" value="ALANINE_RACEMASE"/>
    <property type="match status" value="1"/>
</dbReference>
<dbReference type="SMART" id="SM01005">
    <property type="entry name" value="Ala_racemase_C"/>
    <property type="match status" value="1"/>
</dbReference>
<dbReference type="NCBIfam" id="TIGR00492">
    <property type="entry name" value="alr"/>
    <property type="match status" value="1"/>
</dbReference>
<dbReference type="Pfam" id="PF00842">
    <property type="entry name" value="Ala_racemase_C"/>
    <property type="match status" value="1"/>
</dbReference>
<evidence type="ECO:0000256" key="1">
    <source>
        <dbReference type="ARBA" id="ARBA00000316"/>
    </source>
</evidence>
<keyword evidence="6 10" id="KW-0413">Isomerase</keyword>
<dbReference type="GO" id="GO:0030632">
    <property type="term" value="P:D-alanine biosynthetic process"/>
    <property type="evidence" value="ECO:0007669"/>
    <property type="project" value="TreeGrafter"/>
</dbReference>
<evidence type="ECO:0000256" key="4">
    <source>
        <dbReference type="ARBA" id="ARBA00013089"/>
    </source>
</evidence>
<feature type="domain" description="Alanine racemase C-terminal" evidence="9">
    <location>
        <begin position="231"/>
        <end position="357"/>
    </location>
</feature>
<evidence type="ECO:0000256" key="2">
    <source>
        <dbReference type="ARBA" id="ARBA00001933"/>
    </source>
</evidence>
<dbReference type="RefSeq" id="WP_126045047.1">
    <property type="nucleotide sequence ID" value="NZ_RXFM01000074.1"/>
</dbReference>
<dbReference type="Pfam" id="PF01168">
    <property type="entry name" value="Ala_racemase_N"/>
    <property type="match status" value="1"/>
</dbReference>
<protein>
    <recommendedName>
        <fullName evidence="4">alanine racemase</fullName>
        <ecNumber evidence="4">5.1.1.1</ecNumber>
    </recommendedName>
</protein>
<organism evidence="10 11">
    <name type="scientific">Candidatus Aquarickettsia rohweri</name>
    <dbReference type="NCBI Taxonomy" id="2602574"/>
    <lineage>
        <taxon>Bacteria</taxon>
        <taxon>Pseudomonadati</taxon>
        <taxon>Pseudomonadota</taxon>
        <taxon>Alphaproteobacteria</taxon>
        <taxon>Rickettsiales</taxon>
        <taxon>Candidatus Midichloriaceae</taxon>
        <taxon>Candidatus Aquarickettsia</taxon>
    </lineage>
</organism>
<dbReference type="PRINTS" id="PR00992">
    <property type="entry name" value="ALARACEMASE"/>
</dbReference>
<dbReference type="InterPro" id="IPR029066">
    <property type="entry name" value="PLP-binding_barrel"/>
</dbReference>